<keyword evidence="2" id="KW-1185">Reference proteome</keyword>
<protein>
    <submittedName>
        <fullName evidence="1">Uncharacterized protein</fullName>
    </submittedName>
</protein>
<organism evidence="1 2">
    <name type="scientific">Papaver somniferum</name>
    <name type="common">Opium poppy</name>
    <dbReference type="NCBI Taxonomy" id="3469"/>
    <lineage>
        <taxon>Eukaryota</taxon>
        <taxon>Viridiplantae</taxon>
        <taxon>Streptophyta</taxon>
        <taxon>Embryophyta</taxon>
        <taxon>Tracheophyta</taxon>
        <taxon>Spermatophyta</taxon>
        <taxon>Magnoliopsida</taxon>
        <taxon>Ranunculales</taxon>
        <taxon>Papaveraceae</taxon>
        <taxon>Papaveroideae</taxon>
        <taxon>Papaver</taxon>
    </lineage>
</organism>
<dbReference type="AlphaFoldDB" id="A0A4Y7K6F1"/>
<dbReference type="Proteomes" id="UP000316621">
    <property type="component" value="Chromosome 6"/>
</dbReference>
<name>A0A4Y7K6F1_PAPSO</name>
<reference evidence="1 2" key="1">
    <citation type="journal article" date="2018" name="Science">
        <title>The opium poppy genome and morphinan production.</title>
        <authorList>
            <person name="Guo L."/>
            <person name="Winzer T."/>
            <person name="Yang X."/>
            <person name="Li Y."/>
            <person name="Ning Z."/>
            <person name="He Z."/>
            <person name="Teodor R."/>
            <person name="Lu Y."/>
            <person name="Bowser T.A."/>
            <person name="Graham I.A."/>
            <person name="Ye K."/>
        </authorList>
    </citation>
    <scope>NUCLEOTIDE SEQUENCE [LARGE SCALE GENOMIC DNA]</scope>
    <source>
        <strain evidence="2">cv. HN1</strain>
        <tissue evidence="1">Leaves</tissue>
    </source>
</reference>
<dbReference type="Gramene" id="RZC67791">
    <property type="protein sequence ID" value="RZC67791"/>
    <property type="gene ID" value="C5167_011482"/>
</dbReference>
<dbReference type="EMBL" id="CM010720">
    <property type="protein sequence ID" value="RZC67791.1"/>
    <property type="molecule type" value="Genomic_DNA"/>
</dbReference>
<accession>A0A4Y7K6F1</accession>
<evidence type="ECO:0000313" key="1">
    <source>
        <dbReference type="EMBL" id="RZC67791.1"/>
    </source>
</evidence>
<sequence>MTFIAMRSEGIRKSTAMGQEVIMSKDWVFELKNRRGRCDCISSARISHCNCRDLFLELRLAPSLARCMHSSHVFGCATYLCIIRGCIRCHRAKVMSLWQQDHQKKDCTRVCIGSV</sequence>
<gene>
    <name evidence="1" type="ORF">C5167_011482</name>
</gene>
<proteinExistence type="predicted"/>
<evidence type="ECO:0000313" key="2">
    <source>
        <dbReference type="Proteomes" id="UP000316621"/>
    </source>
</evidence>